<evidence type="ECO:0000256" key="5">
    <source>
        <dbReference type="ARBA" id="ARBA00022692"/>
    </source>
</evidence>
<comment type="similarity">
    <text evidence="8 9">Belongs to the TRAP transporter small permease family.</text>
</comment>
<comment type="caution">
    <text evidence="11">The sequence shown here is derived from an EMBL/GenBank/DDBJ whole genome shotgun (WGS) entry which is preliminary data.</text>
</comment>
<accession>A3SJ73</accession>
<evidence type="ECO:0000256" key="9">
    <source>
        <dbReference type="RuleBase" id="RU369079"/>
    </source>
</evidence>
<keyword evidence="4 9" id="KW-0997">Cell inner membrane</keyword>
<evidence type="ECO:0000313" key="12">
    <source>
        <dbReference type="Proteomes" id="UP000005954"/>
    </source>
</evidence>
<evidence type="ECO:0000259" key="10">
    <source>
        <dbReference type="Pfam" id="PF04290"/>
    </source>
</evidence>
<evidence type="ECO:0000256" key="3">
    <source>
        <dbReference type="ARBA" id="ARBA00022475"/>
    </source>
</evidence>
<dbReference type="InterPro" id="IPR055348">
    <property type="entry name" value="DctQ"/>
</dbReference>
<keyword evidence="7 9" id="KW-0472">Membrane</keyword>
<protein>
    <recommendedName>
        <fullName evidence="9">TRAP transporter small permease protein</fullName>
    </recommendedName>
</protein>
<evidence type="ECO:0000256" key="7">
    <source>
        <dbReference type="ARBA" id="ARBA00023136"/>
    </source>
</evidence>
<evidence type="ECO:0000256" key="1">
    <source>
        <dbReference type="ARBA" id="ARBA00004429"/>
    </source>
</evidence>
<comment type="subunit">
    <text evidence="9">The complex comprises the extracytoplasmic solute receptor protein and the two transmembrane proteins.</text>
</comment>
<comment type="function">
    <text evidence="9">Part of the tripartite ATP-independent periplasmic (TRAP) transport system.</text>
</comment>
<proteinExistence type="inferred from homology"/>
<dbReference type="GO" id="GO:0022857">
    <property type="term" value="F:transmembrane transporter activity"/>
    <property type="evidence" value="ECO:0007669"/>
    <property type="project" value="UniProtKB-UniRule"/>
</dbReference>
<dbReference type="PANTHER" id="PTHR35011">
    <property type="entry name" value="2,3-DIKETO-L-GULONATE TRAP TRANSPORTER SMALL PERMEASE PROTEIN YIAM"/>
    <property type="match status" value="1"/>
</dbReference>
<dbReference type="InterPro" id="IPR007387">
    <property type="entry name" value="TRAP_DctQ"/>
</dbReference>
<gene>
    <name evidence="11" type="ORF">ISM_03905</name>
</gene>
<dbReference type="eggNOG" id="COG3090">
    <property type="taxonomic scope" value="Bacteria"/>
</dbReference>
<keyword evidence="6 9" id="KW-1133">Transmembrane helix</keyword>
<keyword evidence="2 9" id="KW-0813">Transport</keyword>
<dbReference type="STRING" id="89187.ISM_03905"/>
<evidence type="ECO:0000256" key="4">
    <source>
        <dbReference type="ARBA" id="ARBA00022519"/>
    </source>
</evidence>
<feature type="transmembrane region" description="Helical" evidence="9">
    <location>
        <begin position="70"/>
        <end position="92"/>
    </location>
</feature>
<reference evidence="11 12" key="1">
    <citation type="submission" date="2005-12" db="EMBL/GenBank/DDBJ databases">
        <authorList>
            <person name="Moran M.A."/>
            <person name="Ferriera S."/>
            <person name="Johnson J."/>
            <person name="Kravitz S."/>
            <person name="Halpern A."/>
            <person name="Remington K."/>
            <person name="Beeson K."/>
            <person name="Tran B."/>
            <person name="Rogers Y.-H."/>
            <person name="Friedman R."/>
            <person name="Venter J.C."/>
        </authorList>
    </citation>
    <scope>NUCLEOTIDE SEQUENCE [LARGE SCALE GENOMIC DNA]</scope>
    <source>
        <strain evidence="12">ATCC BAA-591 / DSM 15170 / ISM</strain>
    </source>
</reference>
<keyword evidence="3" id="KW-1003">Cell membrane</keyword>
<evidence type="ECO:0000256" key="8">
    <source>
        <dbReference type="ARBA" id="ARBA00038436"/>
    </source>
</evidence>
<name>A3SJ73_ROSNI</name>
<dbReference type="GO" id="GO:0005886">
    <property type="term" value="C:plasma membrane"/>
    <property type="evidence" value="ECO:0007669"/>
    <property type="project" value="UniProtKB-SubCell"/>
</dbReference>
<sequence length="155" mass="17321">MLWLYAFITVTIIIEVLRRFVFDFSSIWGEEAARYAFIYLVWIGAAVGVRNRSHISFSILVDILPARGAATFSIFGNLAVMTFAGFALYWSIEPVLTSLKYGSVSEGLQLSRAWFLVAVPLGFTLVMLRAIEATIADIRAFASNRRPPSGEKLFD</sequence>
<evidence type="ECO:0000256" key="2">
    <source>
        <dbReference type="ARBA" id="ARBA00022448"/>
    </source>
</evidence>
<dbReference type="AlphaFoldDB" id="A3SJ73"/>
<feature type="domain" description="Tripartite ATP-independent periplasmic transporters DctQ component" evidence="10">
    <location>
        <begin position="8"/>
        <end position="139"/>
    </location>
</feature>
<organism evidence="11 12">
    <name type="scientific">Roseovarius nubinhibens (strain ATCC BAA-591 / DSM 15170 / ISM)</name>
    <dbReference type="NCBI Taxonomy" id="89187"/>
    <lineage>
        <taxon>Bacteria</taxon>
        <taxon>Pseudomonadati</taxon>
        <taxon>Pseudomonadota</taxon>
        <taxon>Alphaproteobacteria</taxon>
        <taxon>Rhodobacterales</taxon>
        <taxon>Roseobacteraceae</taxon>
        <taxon>Roseovarius</taxon>
    </lineage>
</organism>
<feature type="transmembrane region" description="Helical" evidence="9">
    <location>
        <begin position="112"/>
        <end position="131"/>
    </location>
</feature>
<evidence type="ECO:0000313" key="11">
    <source>
        <dbReference type="EMBL" id="EAP77404.1"/>
    </source>
</evidence>
<feature type="transmembrane region" description="Helical" evidence="9">
    <location>
        <begin position="32"/>
        <end position="49"/>
    </location>
</feature>
<evidence type="ECO:0000256" key="6">
    <source>
        <dbReference type="ARBA" id="ARBA00022989"/>
    </source>
</evidence>
<dbReference type="EMBL" id="AALY01000001">
    <property type="protein sequence ID" value="EAP77404.1"/>
    <property type="molecule type" value="Genomic_DNA"/>
</dbReference>
<dbReference type="HOGENOM" id="CLU_086356_3_1_5"/>
<comment type="caution">
    <text evidence="9">Lacks conserved residue(s) required for the propagation of feature annotation.</text>
</comment>
<comment type="subcellular location">
    <subcellularLocation>
        <location evidence="1 9">Cell inner membrane</location>
        <topology evidence="1 9">Multi-pass membrane protein</topology>
    </subcellularLocation>
</comment>
<dbReference type="Proteomes" id="UP000005954">
    <property type="component" value="Unassembled WGS sequence"/>
</dbReference>
<dbReference type="Pfam" id="PF04290">
    <property type="entry name" value="DctQ"/>
    <property type="match status" value="1"/>
</dbReference>
<keyword evidence="12" id="KW-1185">Reference proteome</keyword>
<keyword evidence="5 9" id="KW-0812">Transmembrane</keyword>